<gene>
    <name evidence="3" type="ORF">IED13_11790</name>
</gene>
<dbReference type="InterPro" id="IPR002347">
    <property type="entry name" value="SDR_fam"/>
</dbReference>
<dbReference type="PROSITE" id="PS00061">
    <property type="entry name" value="ADH_SHORT"/>
    <property type="match status" value="1"/>
</dbReference>
<name>A0A927E7V9_9HYPH</name>
<dbReference type="PANTHER" id="PTHR42760">
    <property type="entry name" value="SHORT-CHAIN DEHYDROGENASES/REDUCTASES FAMILY MEMBER"/>
    <property type="match status" value="1"/>
</dbReference>
<accession>A0A927E7V9</accession>
<keyword evidence="2" id="KW-0560">Oxidoreductase</keyword>
<dbReference type="NCBIfam" id="NF009466">
    <property type="entry name" value="PRK12826.1-2"/>
    <property type="match status" value="1"/>
</dbReference>
<dbReference type="PRINTS" id="PR00080">
    <property type="entry name" value="SDRFAMILY"/>
</dbReference>
<keyword evidence="4" id="KW-1185">Reference proteome</keyword>
<reference evidence="3" key="1">
    <citation type="submission" date="2020-09" db="EMBL/GenBank/DDBJ databases">
        <title>Bosea spartocytisi sp. nov. a root nodule endophyte of Spartocytisus supranubius in the high mountain ecosystem fo the Teide National Park (Canary Islands, Spain).</title>
        <authorList>
            <person name="Pulido-Suarez L."/>
            <person name="Peix A."/>
            <person name="Igual J.M."/>
            <person name="Socas-Perez N."/>
            <person name="Velazquez E."/>
            <person name="Flores-Felix J.D."/>
            <person name="Leon-Barrios M."/>
        </authorList>
    </citation>
    <scope>NUCLEOTIDE SEQUENCE</scope>
    <source>
        <strain evidence="3">SSUT16</strain>
    </source>
</reference>
<sequence>MPALALKPGLRVVVTAGASGIGRAIADLLIENGARVHICDIDERHLADFRAAHPGHGATTCNVADDDDVARLFDEAQATLGGLDALINNAGIAGPTGGVDEIDPREWRRTIDICLTGQFLCTRLAVPMLKAAGGGAIVNMSSSAGRFGYAFRTPYSAAKWGIIGLTQSLAKELGPANIRVNAILPGIIKGPRMDGVIQARADQVGVSFAEMREQYLQRISLRRMTDAEDVAAMTLFLLTPAGNNLSGQSFPVDGNLESL</sequence>
<dbReference type="FunFam" id="3.40.50.720:FF:000084">
    <property type="entry name" value="Short-chain dehydrogenase reductase"/>
    <property type="match status" value="1"/>
</dbReference>
<comment type="caution">
    <text evidence="3">The sequence shown here is derived from an EMBL/GenBank/DDBJ whole genome shotgun (WGS) entry which is preliminary data.</text>
</comment>
<evidence type="ECO:0000313" key="4">
    <source>
        <dbReference type="Proteomes" id="UP000619295"/>
    </source>
</evidence>
<dbReference type="EMBL" id="JACXWY010000006">
    <property type="protein sequence ID" value="MBD3846381.1"/>
    <property type="molecule type" value="Genomic_DNA"/>
</dbReference>
<dbReference type="GO" id="GO:0016616">
    <property type="term" value="F:oxidoreductase activity, acting on the CH-OH group of donors, NAD or NADP as acceptor"/>
    <property type="evidence" value="ECO:0007669"/>
    <property type="project" value="TreeGrafter"/>
</dbReference>
<comment type="similarity">
    <text evidence="1">Belongs to the short-chain dehydrogenases/reductases (SDR) family.</text>
</comment>
<dbReference type="Gene3D" id="3.40.50.720">
    <property type="entry name" value="NAD(P)-binding Rossmann-like Domain"/>
    <property type="match status" value="1"/>
</dbReference>
<dbReference type="InterPro" id="IPR036291">
    <property type="entry name" value="NAD(P)-bd_dom_sf"/>
</dbReference>
<dbReference type="RefSeq" id="WP_112763158.1">
    <property type="nucleotide sequence ID" value="NZ_JACXWY010000006.1"/>
</dbReference>
<dbReference type="SUPFAM" id="SSF51735">
    <property type="entry name" value="NAD(P)-binding Rossmann-fold domains"/>
    <property type="match status" value="1"/>
</dbReference>
<dbReference type="Proteomes" id="UP000619295">
    <property type="component" value="Unassembled WGS sequence"/>
</dbReference>
<evidence type="ECO:0000313" key="3">
    <source>
        <dbReference type="EMBL" id="MBD3846381.1"/>
    </source>
</evidence>
<dbReference type="InterPro" id="IPR020904">
    <property type="entry name" value="Sc_DH/Rdtase_CS"/>
</dbReference>
<protein>
    <submittedName>
        <fullName evidence="3">SDR family oxidoreductase</fullName>
    </submittedName>
</protein>
<proteinExistence type="inferred from homology"/>
<dbReference type="CDD" id="cd05233">
    <property type="entry name" value="SDR_c"/>
    <property type="match status" value="1"/>
</dbReference>
<dbReference type="AlphaFoldDB" id="A0A927E7V9"/>
<organism evidence="3 4">
    <name type="scientific">Bosea spartocytisi</name>
    <dbReference type="NCBI Taxonomy" id="2773451"/>
    <lineage>
        <taxon>Bacteria</taxon>
        <taxon>Pseudomonadati</taxon>
        <taxon>Pseudomonadota</taxon>
        <taxon>Alphaproteobacteria</taxon>
        <taxon>Hyphomicrobiales</taxon>
        <taxon>Boseaceae</taxon>
        <taxon>Bosea</taxon>
    </lineage>
</organism>
<dbReference type="PRINTS" id="PR00081">
    <property type="entry name" value="GDHRDH"/>
</dbReference>
<dbReference type="PANTHER" id="PTHR42760:SF133">
    <property type="entry name" value="3-OXOACYL-[ACYL-CARRIER-PROTEIN] REDUCTASE"/>
    <property type="match status" value="1"/>
</dbReference>
<evidence type="ECO:0000256" key="1">
    <source>
        <dbReference type="ARBA" id="ARBA00006484"/>
    </source>
</evidence>
<dbReference type="Pfam" id="PF13561">
    <property type="entry name" value="adh_short_C2"/>
    <property type="match status" value="1"/>
</dbReference>
<evidence type="ECO:0000256" key="2">
    <source>
        <dbReference type="ARBA" id="ARBA00023002"/>
    </source>
</evidence>